<evidence type="ECO:0000256" key="8">
    <source>
        <dbReference type="ARBA" id="ARBA00036243"/>
    </source>
</evidence>
<dbReference type="GO" id="GO:0008199">
    <property type="term" value="F:ferric iron binding"/>
    <property type="evidence" value="ECO:0007669"/>
    <property type="project" value="InterPro"/>
</dbReference>
<feature type="binding site" evidence="10">
    <location>
        <position position="128"/>
    </location>
    <ligand>
        <name>Fe cation</name>
        <dbReference type="ChEBI" id="CHEBI:24875"/>
        <label>2</label>
    </ligand>
</feature>
<comment type="function">
    <text evidence="9">Iron-storage protein, whose ferroxidase center binds Fe(2+), oxidizes it using dioxygen to Fe(3+), and participates in the subsequent Fe(3+) oxide mineral core formation within the central cavity of the BFR protein shell.</text>
</comment>
<feature type="binding site" evidence="10">
    <location>
        <position position="128"/>
    </location>
    <ligand>
        <name>Fe cation</name>
        <dbReference type="ChEBI" id="CHEBI:24875"/>
        <label>1</label>
    </ligand>
</feature>
<comment type="caution">
    <text evidence="13">The sequence shown here is derived from an EMBL/GenBank/DDBJ whole genome shotgun (WGS) entry which is preliminary data.</text>
</comment>
<protein>
    <recommendedName>
        <fullName evidence="9 11">Bacterioferritin</fullName>
        <ecNumber evidence="9">1.16.3.1</ecNumber>
    </recommendedName>
</protein>
<dbReference type="Gene3D" id="1.20.1260.10">
    <property type="match status" value="1"/>
</dbReference>
<accession>A0A0C1Q9Q0</accession>
<dbReference type="InterPro" id="IPR002024">
    <property type="entry name" value="Bacterioferritin"/>
</dbReference>
<dbReference type="PROSITE" id="PS50905">
    <property type="entry name" value="FERRITIN_LIKE"/>
    <property type="match status" value="1"/>
</dbReference>
<dbReference type="EC" id="1.16.3.1" evidence="9"/>
<keyword evidence="11" id="KW-0349">Heme</keyword>
<dbReference type="Pfam" id="PF00210">
    <property type="entry name" value="Ferritin"/>
    <property type="match status" value="1"/>
</dbReference>
<evidence type="ECO:0000313" key="13">
    <source>
        <dbReference type="EMBL" id="KID57406.1"/>
    </source>
</evidence>
<keyword evidence="4" id="KW-0410">Iron transport</keyword>
<reference evidence="13 14" key="1">
    <citation type="submission" date="2014-12" db="EMBL/GenBank/DDBJ databases">
        <title>Draft Genome Sequence of Pseudoalteromonas luteoviolacea HI1.</title>
        <authorList>
            <person name="Asahina A.Y."/>
            <person name="Hadfield M.G."/>
        </authorList>
    </citation>
    <scope>NUCLEOTIDE SEQUENCE [LARGE SCALE GENOMIC DNA]</scope>
    <source>
        <strain evidence="13 14">HI1</strain>
    </source>
</reference>
<name>A0A0C1Q9Q0_9GAMM</name>
<dbReference type="GO" id="GO:0006879">
    <property type="term" value="P:intracellular iron ion homeostasis"/>
    <property type="evidence" value="ECO:0007669"/>
    <property type="project" value="UniProtKB-KW"/>
</dbReference>
<dbReference type="PIRSF" id="PIRSF002560">
    <property type="entry name" value="Bacterioferritin"/>
    <property type="match status" value="1"/>
</dbReference>
<dbReference type="InterPro" id="IPR008331">
    <property type="entry name" value="Ferritin_DPS_dom"/>
</dbReference>
<dbReference type="EMBL" id="JWIC01000005">
    <property type="protein sequence ID" value="KID57406.1"/>
    <property type="molecule type" value="Genomic_DNA"/>
</dbReference>
<evidence type="ECO:0000256" key="2">
    <source>
        <dbReference type="ARBA" id="ARBA00022434"/>
    </source>
</evidence>
<comment type="catalytic activity">
    <reaction evidence="9">
        <text>4 Fe(2+) + O2 + 4 H(+) = 4 Fe(3+) + 2 H2O</text>
        <dbReference type="Rhea" id="RHEA:11148"/>
        <dbReference type="ChEBI" id="CHEBI:15377"/>
        <dbReference type="ChEBI" id="CHEBI:15378"/>
        <dbReference type="ChEBI" id="CHEBI:15379"/>
        <dbReference type="ChEBI" id="CHEBI:29033"/>
        <dbReference type="ChEBI" id="CHEBI:29034"/>
        <dbReference type="EC" id="1.16.3.1"/>
    </reaction>
</comment>
<feature type="binding site" evidence="10">
    <location>
        <position position="51"/>
    </location>
    <ligand>
        <name>Fe cation</name>
        <dbReference type="ChEBI" id="CHEBI:24875"/>
        <label>2</label>
    </ligand>
</feature>
<keyword evidence="5" id="KW-0560">Oxidoreductase</keyword>
<dbReference type="PROSITE" id="PS00549">
    <property type="entry name" value="BACTERIOFERRITIN"/>
    <property type="match status" value="1"/>
</dbReference>
<dbReference type="GO" id="GO:0004322">
    <property type="term" value="F:ferroxidase activity"/>
    <property type="evidence" value="ECO:0007669"/>
    <property type="project" value="UniProtKB-EC"/>
</dbReference>
<dbReference type="InterPro" id="IPR012347">
    <property type="entry name" value="Ferritin-like"/>
</dbReference>
<feature type="binding site" evidence="10">
    <location>
        <position position="51"/>
    </location>
    <ligand>
        <name>Fe cation</name>
        <dbReference type="ChEBI" id="CHEBI:24875"/>
        <label>1</label>
    </ligand>
</feature>
<keyword evidence="3" id="KW-0813">Transport</keyword>
<dbReference type="CDD" id="cd00907">
    <property type="entry name" value="Bacterioferritin"/>
    <property type="match status" value="1"/>
</dbReference>
<evidence type="ECO:0000259" key="12">
    <source>
        <dbReference type="PROSITE" id="PS50905"/>
    </source>
</evidence>
<dbReference type="InterPro" id="IPR009040">
    <property type="entry name" value="Ferritin-like_diiron"/>
</dbReference>
<dbReference type="PANTHER" id="PTHR30295:SF9">
    <property type="entry name" value="BACTERIOFERRITIN"/>
    <property type="match status" value="1"/>
</dbReference>
<dbReference type="AlphaFoldDB" id="A0A0C1Q9Q0"/>
<feature type="domain" description="Ferritin-like diiron" evidence="12">
    <location>
        <begin position="1"/>
        <end position="146"/>
    </location>
</feature>
<feature type="binding site" evidence="10">
    <location>
        <position position="54"/>
    </location>
    <ligand>
        <name>Fe cation</name>
        <dbReference type="ChEBI" id="CHEBI:24875"/>
        <label>1</label>
    </ligand>
</feature>
<evidence type="ECO:0000256" key="4">
    <source>
        <dbReference type="ARBA" id="ARBA00022496"/>
    </source>
</evidence>
<evidence type="ECO:0000256" key="9">
    <source>
        <dbReference type="PIRNR" id="PIRNR002560"/>
    </source>
</evidence>
<feature type="binding site" evidence="10">
    <location>
        <position position="18"/>
    </location>
    <ligand>
        <name>Fe cation</name>
        <dbReference type="ChEBI" id="CHEBI:24875"/>
        <label>1</label>
    </ligand>
</feature>
<keyword evidence="7" id="KW-0406">Ion transport</keyword>
<evidence type="ECO:0000256" key="11">
    <source>
        <dbReference type="RuleBase" id="RU000623"/>
    </source>
</evidence>
<dbReference type="OrthoDB" id="9800505at2"/>
<dbReference type="PRINTS" id="PR00601">
    <property type="entry name" value="BACFERRITIN"/>
</dbReference>
<gene>
    <name evidence="13" type="ORF">JF50_09370</name>
</gene>
<comment type="similarity">
    <text evidence="1 9 11">Belongs to the bacterioferritin family.</text>
</comment>
<dbReference type="RefSeq" id="WP_039609177.1">
    <property type="nucleotide sequence ID" value="NZ_JWIC01000005.1"/>
</dbReference>
<dbReference type="GO" id="GO:0006826">
    <property type="term" value="P:iron ion transport"/>
    <property type="evidence" value="ECO:0007669"/>
    <property type="project" value="UniProtKB-KW"/>
</dbReference>
<sequence length="163" mass="18503">MQGSKKVIDLLNKQLTLELSSMDQYLAHSKMYEDWGMARLHDKLSHEYEEELDHAKRITERILFLEGTPDTASRAPISVGSNVKEMLENDLAAEVVVKDHLKKVIAVCEEEQDYVTREILEALLDDTEMDHIYWLEQHLGLIDLIGIQNYIQSQMSGGAGSGS</sequence>
<organism evidence="13 14">
    <name type="scientific">Pseudoalteromonas luteoviolacea</name>
    <dbReference type="NCBI Taxonomy" id="43657"/>
    <lineage>
        <taxon>Bacteria</taxon>
        <taxon>Pseudomonadati</taxon>
        <taxon>Pseudomonadota</taxon>
        <taxon>Gammaproteobacteria</taxon>
        <taxon>Alteromonadales</taxon>
        <taxon>Pseudoalteromonadaceae</taxon>
        <taxon>Pseudoalteromonas</taxon>
    </lineage>
</organism>
<feature type="binding site" evidence="10">
    <location>
        <position position="131"/>
    </location>
    <ligand>
        <name>Fe cation</name>
        <dbReference type="ChEBI" id="CHEBI:24875"/>
        <label>2</label>
    </ligand>
</feature>
<dbReference type="GO" id="GO:0020037">
    <property type="term" value="F:heme binding"/>
    <property type="evidence" value="ECO:0007669"/>
    <property type="project" value="TreeGrafter"/>
</dbReference>
<proteinExistence type="inferred from homology"/>
<feature type="binding site" evidence="10">
    <location>
        <position position="46"/>
    </location>
    <ligand>
        <name>Fe cation</name>
        <dbReference type="ChEBI" id="CHEBI:24875"/>
        <label>3</label>
    </ligand>
</feature>
<evidence type="ECO:0000256" key="10">
    <source>
        <dbReference type="PIRSR" id="PIRSR002560-1"/>
    </source>
</evidence>
<keyword evidence="6 9" id="KW-0408">Iron</keyword>
<keyword evidence="9 10" id="KW-0479">Metal-binding</keyword>
<evidence type="ECO:0000313" key="14">
    <source>
        <dbReference type="Proteomes" id="UP000031327"/>
    </source>
</evidence>
<feature type="binding site" evidence="10">
    <location>
        <position position="50"/>
    </location>
    <ligand>
        <name>Fe cation</name>
        <dbReference type="ChEBI" id="CHEBI:24875"/>
        <label>3</label>
    </ligand>
</feature>
<feature type="binding site" evidence="10">
    <location>
        <position position="94"/>
    </location>
    <ligand>
        <name>Fe cation</name>
        <dbReference type="ChEBI" id="CHEBI:24875"/>
        <label>2</label>
    </ligand>
</feature>
<evidence type="ECO:0000256" key="7">
    <source>
        <dbReference type="ARBA" id="ARBA00023065"/>
    </source>
</evidence>
<evidence type="ECO:0000256" key="5">
    <source>
        <dbReference type="ARBA" id="ARBA00023002"/>
    </source>
</evidence>
<evidence type="ECO:0000256" key="3">
    <source>
        <dbReference type="ARBA" id="ARBA00022448"/>
    </source>
</evidence>
<evidence type="ECO:0000256" key="6">
    <source>
        <dbReference type="ARBA" id="ARBA00023004"/>
    </source>
</evidence>
<dbReference type="InterPro" id="IPR009078">
    <property type="entry name" value="Ferritin-like_SF"/>
</dbReference>
<dbReference type="GO" id="GO:0005829">
    <property type="term" value="C:cytosol"/>
    <property type="evidence" value="ECO:0007669"/>
    <property type="project" value="TreeGrafter"/>
</dbReference>
<keyword evidence="2 9" id="KW-0409">Iron storage</keyword>
<dbReference type="Proteomes" id="UP000031327">
    <property type="component" value="Unassembled WGS sequence"/>
</dbReference>
<dbReference type="SUPFAM" id="SSF47240">
    <property type="entry name" value="Ferritin-like"/>
    <property type="match status" value="1"/>
</dbReference>
<dbReference type="PANTHER" id="PTHR30295">
    <property type="entry name" value="BACTERIOFERRITIN"/>
    <property type="match status" value="1"/>
</dbReference>
<dbReference type="NCBIfam" id="TIGR00754">
    <property type="entry name" value="bfr"/>
    <property type="match status" value="1"/>
</dbReference>
<comment type="catalytic activity">
    <reaction evidence="8">
        <text>Fe(2+)(in) = Fe(2+)(out)</text>
        <dbReference type="Rhea" id="RHEA:28486"/>
        <dbReference type="ChEBI" id="CHEBI:29033"/>
    </reaction>
</comment>
<evidence type="ECO:0000256" key="1">
    <source>
        <dbReference type="ARBA" id="ARBA00008093"/>
    </source>
</evidence>